<organism evidence="1 2">
    <name type="scientific">Pseudomonas atacamensis</name>
    <dbReference type="NCBI Taxonomy" id="2565368"/>
    <lineage>
        <taxon>Bacteria</taxon>
        <taxon>Pseudomonadati</taxon>
        <taxon>Pseudomonadota</taxon>
        <taxon>Gammaproteobacteria</taxon>
        <taxon>Pseudomonadales</taxon>
        <taxon>Pseudomonadaceae</taxon>
        <taxon>Pseudomonas</taxon>
    </lineage>
</organism>
<accession>A0AAQ2D9M5</accession>
<protein>
    <submittedName>
        <fullName evidence="1">Uncharacterized protein</fullName>
    </submittedName>
</protein>
<reference evidence="1 2" key="1">
    <citation type="submission" date="2019-04" db="EMBL/GenBank/DDBJ databases">
        <title>Draft genome sequence of Pseudomonas sp. M7D1 isolated from rhizosphere of plant the flowery desert.</title>
        <authorList>
            <person name="Poblete-Morales M."/>
            <person name="Plaza N."/>
            <person name="Corsini G."/>
            <person name="Silva E."/>
        </authorList>
    </citation>
    <scope>NUCLEOTIDE SEQUENCE [LARGE SCALE GENOMIC DNA]</scope>
    <source>
        <strain evidence="1 2">M7D1</strain>
    </source>
</reference>
<sequence>MNIKITEKHAPHGWVVHMDDWDVGFRSLKAAQEFVEVLEARINAPHEWPNAFAQSLPARPATARRISASVECSP</sequence>
<dbReference type="AlphaFoldDB" id="A0AAQ2D9M5"/>
<name>A0AAQ2D9M5_9PSED</name>
<proteinExistence type="predicted"/>
<dbReference type="RefSeq" id="WP_136493466.1">
    <property type="nucleotide sequence ID" value="NZ_SSBS01000005.1"/>
</dbReference>
<dbReference type="Proteomes" id="UP000310574">
    <property type="component" value="Unassembled WGS sequence"/>
</dbReference>
<gene>
    <name evidence="1" type="ORF">E5170_19395</name>
</gene>
<comment type="caution">
    <text evidence="1">The sequence shown here is derived from an EMBL/GenBank/DDBJ whole genome shotgun (WGS) entry which is preliminary data.</text>
</comment>
<dbReference type="EMBL" id="SSBS01000005">
    <property type="protein sequence ID" value="THF29360.1"/>
    <property type="molecule type" value="Genomic_DNA"/>
</dbReference>
<evidence type="ECO:0000313" key="1">
    <source>
        <dbReference type="EMBL" id="THF29360.1"/>
    </source>
</evidence>
<evidence type="ECO:0000313" key="2">
    <source>
        <dbReference type="Proteomes" id="UP000310574"/>
    </source>
</evidence>